<keyword evidence="1" id="KW-1133">Transmembrane helix</keyword>
<proteinExistence type="predicted"/>
<organismHost>
    <name type="scientific">Chlorella</name>
    <dbReference type="NCBI Taxonomy" id="3071"/>
</organismHost>
<dbReference type="GeneID" id="5658922"/>
<dbReference type="KEGG" id="vg:5658922"/>
<evidence type="ECO:0000313" key="2">
    <source>
        <dbReference type="EMBL" id="ABT15047.1"/>
    </source>
</evidence>
<dbReference type="EMBL" id="DQ491002">
    <property type="protein sequence ID" value="ABT15047.1"/>
    <property type="molecule type" value="Genomic_DNA"/>
</dbReference>
<sequence>MWDESCTSFRAYEIPKVVEAENSFESSFSLGQWFWSSEFQTITLSRIFYIYVESLIFDFLFVFFFELVFESLEWDDFNEFGIVDIVLDISNVRISEFIYGQMTTERLQSHEWRCSDHWSRKSCDFFTIISDIHLVDTRYGGRHFVTRESLDTFPAAELSTYLEHISFFVI</sequence>
<keyword evidence="1" id="KW-0472">Membrane</keyword>
<organism evidence="2 3">
    <name type="scientific">Paramecium bursaria Chlorella virus NY2A</name>
    <name type="common">PBCV-NY2A</name>
    <dbReference type="NCBI Taxonomy" id="46021"/>
    <lineage>
        <taxon>Viruses</taxon>
        <taxon>Varidnaviria</taxon>
        <taxon>Bamfordvirae</taxon>
        <taxon>Nucleocytoviricota</taxon>
        <taxon>Megaviricetes</taxon>
        <taxon>Algavirales</taxon>
        <taxon>Phycodnaviridae</taxon>
        <taxon>Chlorovirus</taxon>
        <taxon>Chlorovirus americanus</taxon>
    </lineage>
</organism>
<keyword evidence="3" id="KW-1185">Reference proteome</keyword>
<evidence type="ECO:0000313" key="3">
    <source>
        <dbReference type="Proteomes" id="UP000202419"/>
    </source>
</evidence>
<protein>
    <submittedName>
        <fullName evidence="2">Uncharacterized protein b648L</fullName>
    </submittedName>
</protein>
<gene>
    <name evidence="2" type="primary">b648L</name>
    <name evidence="2" type="ORF">NY2A_b648L</name>
</gene>
<reference evidence="2 3" key="1">
    <citation type="journal article" date="2007" name="Virology">
        <title>Sequence and annotation of the 369-kb NY-2A and the 345-kb AR158 viruses that infect Chlorella NC64A.</title>
        <authorList>
            <person name="Fitzgerald L.A."/>
            <person name="Graves M.V."/>
            <person name="Li X."/>
            <person name="Feldblyum T."/>
            <person name="Nierman W.C."/>
            <person name="Van Etten J.L."/>
        </authorList>
    </citation>
    <scope>NUCLEOTIDE SEQUENCE [LARGE SCALE GENOMIC DNA]</scope>
    <source>
        <strain evidence="2 3">NY-2A</strain>
    </source>
</reference>
<evidence type="ECO:0000256" key="1">
    <source>
        <dbReference type="SAM" id="Phobius"/>
    </source>
</evidence>
<feature type="transmembrane region" description="Helical" evidence="1">
    <location>
        <begin position="48"/>
        <end position="69"/>
    </location>
</feature>
<keyword evidence="1" id="KW-0812">Transmembrane</keyword>
<accession>A7IXH3</accession>
<dbReference type="Proteomes" id="UP000202419">
    <property type="component" value="Segment"/>
</dbReference>
<dbReference type="RefSeq" id="YP_001497844.1">
    <property type="nucleotide sequence ID" value="NC_009898.1"/>
</dbReference>
<name>A7IXH3_PBCVN</name>